<sequence length="270" mass="30040">MLRCLIISNNNITKHRFITGDSKIYRTDILAYVYSQFTEKPMRPSYILSAFVIAASVLGHMTPRASAQEIKSAPGQFDYYVLNLSWAPAFCDNMKTLSPAERNSAGKDTECSAPHAFVLHGLWPQNFNGSYPSSCAQRPGPRNPERNLDMTPNIALLKHEWNKHGTCTTLSPEGFFATARQAYTSVTIPEFFQSLDHEAQMSPAQILTLFYKANPTFPQGSFNLSCGNNQLTAIEACFDKDIHAIACQSLRACHANSVKIIPQNDRGIVQ</sequence>
<evidence type="ECO:0000256" key="2">
    <source>
        <dbReference type="RuleBase" id="RU004328"/>
    </source>
</evidence>
<proteinExistence type="inferred from homology"/>
<dbReference type="PANTHER" id="PTHR11240:SF22">
    <property type="entry name" value="RIBONUCLEASE T2"/>
    <property type="match status" value="1"/>
</dbReference>
<evidence type="ECO:0000256" key="1">
    <source>
        <dbReference type="ARBA" id="ARBA00007469"/>
    </source>
</evidence>
<dbReference type="RefSeq" id="WP_231966481.1">
    <property type="nucleotide sequence ID" value="NZ_LT629690.1"/>
</dbReference>
<dbReference type="PROSITE" id="PS00530">
    <property type="entry name" value="RNASE_T2_1"/>
    <property type="match status" value="1"/>
</dbReference>
<dbReference type="Gene3D" id="3.90.730.10">
    <property type="entry name" value="Ribonuclease T2-like"/>
    <property type="match status" value="1"/>
</dbReference>
<dbReference type="InterPro" id="IPR033130">
    <property type="entry name" value="RNase_T2_His_AS_2"/>
</dbReference>
<evidence type="ECO:0000313" key="3">
    <source>
        <dbReference type="EMBL" id="SDF53082.1"/>
    </source>
</evidence>
<gene>
    <name evidence="3" type="ORF">SAMN05444167_2631</name>
</gene>
<dbReference type="Proteomes" id="UP000182427">
    <property type="component" value="Chromosome I"/>
</dbReference>
<dbReference type="AlphaFoldDB" id="A0A1G7LU98"/>
<evidence type="ECO:0000313" key="4">
    <source>
        <dbReference type="Proteomes" id="UP000182427"/>
    </source>
</evidence>
<keyword evidence="4" id="KW-1185">Reference proteome</keyword>
<dbReference type="Pfam" id="PF00445">
    <property type="entry name" value="Ribonuclease_T2"/>
    <property type="match status" value="1"/>
</dbReference>
<dbReference type="GO" id="GO:0003723">
    <property type="term" value="F:RNA binding"/>
    <property type="evidence" value="ECO:0007669"/>
    <property type="project" value="InterPro"/>
</dbReference>
<dbReference type="PANTHER" id="PTHR11240">
    <property type="entry name" value="RIBONUCLEASE T2"/>
    <property type="match status" value="1"/>
</dbReference>
<dbReference type="GO" id="GO:0006401">
    <property type="term" value="P:RNA catabolic process"/>
    <property type="evidence" value="ECO:0007669"/>
    <property type="project" value="UniProtKB-ARBA"/>
</dbReference>
<dbReference type="InterPro" id="IPR001568">
    <property type="entry name" value="RNase_T2-like"/>
</dbReference>
<comment type="similarity">
    <text evidence="1 2">Belongs to the RNase T2 family.</text>
</comment>
<dbReference type="InterPro" id="IPR036430">
    <property type="entry name" value="RNase_T2-like_sf"/>
</dbReference>
<reference evidence="3 4" key="1">
    <citation type="submission" date="2016-10" db="EMBL/GenBank/DDBJ databases">
        <authorList>
            <person name="de Groot N.N."/>
        </authorList>
    </citation>
    <scope>NUCLEOTIDE SEQUENCE [LARGE SCALE GENOMIC DNA]</scope>
    <source>
        <strain evidence="3 4">GAS232</strain>
    </source>
</reference>
<dbReference type="GO" id="GO:0033897">
    <property type="term" value="F:ribonuclease T2 activity"/>
    <property type="evidence" value="ECO:0007669"/>
    <property type="project" value="InterPro"/>
</dbReference>
<dbReference type="SUPFAM" id="SSF55895">
    <property type="entry name" value="Ribonuclease Rh-like"/>
    <property type="match status" value="1"/>
</dbReference>
<organism evidence="3 4">
    <name type="scientific">Terriglobus roseus</name>
    <dbReference type="NCBI Taxonomy" id="392734"/>
    <lineage>
        <taxon>Bacteria</taxon>
        <taxon>Pseudomonadati</taxon>
        <taxon>Acidobacteriota</taxon>
        <taxon>Terriglobia</taxon>
        <taxon>Terriglobales</taxon>
        <taxon>Acidobacteriaceae</taxon>
        <taxon>Terriglobus</taxon>
    </lineage>
</organism>
<dbReference type="PROSITE" id="PS00531">
    <property type="entry name" value="RNASE_T2_2"/>
    <property type="match status" value="1"/>
</dbReference>
<dbReference type="EMBL" id="LT629690">
    <property type="protein sequence ID" value="SDF53082.1"/>
    <property type="molecule type" value="Genomic_DNA"/>
</dbReference>
<name>A0A1G7LU98_9BACT</name>
<protein>
    <submittedName>
        <fullName evidence="3">Ribonuclease T2</fullName>
    </submittedName>
</protein>
<accession>A0A1G7LU98</accession>
<dbReference type="InterPro" id="IPR018188">
    <property type="entry name" value="RNase_T2_His_AS_1"/>
</dbReference>